<dbReference type="Gene3D" id="3.40.50.980">
    <property type="match status" value="2"/>
</dbReference>
<dbReference type="InterPro" id="IPR025110">
    <property type="entry name" value="AMP-bd_C"/>
</dbReference>
<keyword evidence="4" id="KW-1185">Reference proteome</keyword>
<evidence type="ECO:0000259" key="2">
    <source>
        <dbReference type="Pfam" id="PF13193"/>
    </source>
</evidence>
<dbReference type="EC" id="6.3.2.-" evidence="3"/>
<reference evidence="3 4" key="1">
    <citation type="submission" date="2017-03" db="EMBL/GenBank/DDBJ databases">
        <title>Genome sequence of Clostridium hungatei DSM 14427.</title>
        <authorList>
            <person name="Poehlein A."/>
            <person name="Daniel R."/>
        </authorList>
    </citation>
    <scope>NUCLEOTIDE SEQUENCE [LARGE SCALE GENOMIC DNA]</scope>
    <source>
        <strain evidence="3 4">DSM 14427</strain>
    </source>
</reference>
<gene>
    <name evidence="3" type="primary">dhbE</name>
    <name evidence="3" type="ORF">CLHUN_11620</name>
</gene>
<dbReference type="PANTHER" id="PTHR43767">
    <property type="entry name" value="LONG-CHAIN-FATTY-ACID--COA LIGASE"/>
    <property type="match status" value="1"/>
</dbReference>
<organism evidence="3 4">
    <name type="scientific">Ruminiclostridium hungatei</name>
    <name type="common">Clostridium hungatei</name>
    <dbReference type="NCBI Taxonomy" id="48256"/>
    <lineage>
        <taxon>Bacteria</taxon>
        <taxon>Bacillati</taxon>
        <taxon>Bacillota</taxon>
        <taxon>Clostridia</taxon>
        <taxon>Eubacteriales</taxon>
        <taxon>Oscillospiraceae</taxon>
        <taxon>Ruminiclostridium</taxon>
    </lineage>
</organism>
<dbReference type="PANTHER" id="PTHR43767:SF10">
    <property type="entry name" value="SURFACTIN SYNTHASE SUBUNIT 1"/>
    <property type="match status" value="1"/>
</dbReference>
<dbReference type="GO" id="GO:0016877">
    <property type="term" value="F:ligase activity, forming carbon-sulfur bonds"/>
    <property type="evidence" value="ECO:0007669"/>
    <property type="project" value="UniProtKB-ARBA"/>
</dbReference>
<sequence length="531" mass="58961">MNMETKNKLERFYRKNVWEPVTLGGALTLWSQRYGENVAVTENGRQLTYGQLETEAGSVAQGFLSSGFKRGDKIVLQIPNSMEFVIAIFALFKAGMIPVMALPAQRKTEIKGILEKSDARGYIIKDRYLGFDYKEMAREILSESCNGVRVIVLGENEEFTSFGELRADCVFSEAEAADSADIGLFLLSGGTTGIPKLIPRRHADYLYVAKETAGRCKLTSNSVYLAALPIAHNFPLGCPGLMGTLTAGGRIVICSVTSPDEIIPLIEEEKVTITGLVPAMASMCIEFLELGEEYDLSSLEVIQVGGSVLDPYLAQRVEKAFNCRLQQIFGIAEGLICCTDLKGSDYVRYHTQGKPISPYDEVLIVDEKGEEVPEGEYGELLVRGAYTIYGYYNLEEVNKDRISEECYFKTGDRARRLKDGNYQVAGRLTEMINRAGEKIIPSEIEELLLKNELISEVQVVGIKDKLLGEKICAFILEGSEKMSLNNIRNCLADMEVAAFKLPDQVAYISNWPLTSVGKIDRNKLRELGEKL</sequence>
<evidence type="ECO:0000313" key="3">
    <source>
        <dbReference type="EMBL" id="OPX44930.1"/>
    </source>
</evidence>
<feature type="domain" description="AMP-dependent synthetase/ligase" evidence="1">
    <location>
        <begin position="30"/>
        <end position="392"/>
    </location>
</feature>
<evidence type="ECO:0000313" key="4">
    <source>
        <dbReference type="Proteomes" id="UP000191554"/>
    </source>
</evidence>
<dbReference type="Pfam" id="PF00501">
    <property type="entry name" value="AMP-binding"/>
    <property type="match status" value="1"/>
</dbReference>
<accession>A0A1V4SM43</accession>
<dbReference type="OrthoDB" id="9778383at2"/>
<dbReference type="InterPro" id="IPR000873">
    <property type="entry name" value="AMP-dep_synth/lig_dom"/>
</dbReference>
<evidence type="ECO:0000259" key="1">
    <source>
        <dbReference type="Pfam" id="PF00501"/>
    </source>
</evidence>
<dbReference type="SUPFAM" id="SSF56801">
    <property type="entry name" value="Acetyl-CoA synthetase-like"/>
    <property type="match status" value="1"/>
</dbReference>
<dbReference type="Proteomes" id="UP000191554">
    <property type="component" value="Unassembled WGS sequence"/>
</dbReference>
<dbReference type="AlphaFoldDB" id="A0A1V4SM43"/>
<dbReference type="PROSITE" id="PS00455">
    <property type="entry name" value="AMP_BINDING"/>
    <property type="match status" value="1"/>
</dbReference>
<dbReference type="Gene3D" id="2.30.38.10">
    <property type="entry name" value="Luciferase, Domain 3"/>
    <property type="match status" value="1"/>
</dbReference>
<proteinExistence type="predicted"/>
<name>A0A1V4SM43_RUMHU</name>
<dbReference type="Pfam" id="PF13193">
    <property type="entry name" value="AMP-binding_C"/>
    <property type="match status" value="1"/>
</dbReference>
<comment type="caution">
    <text evidence="3">The sequence shown here is derived from an EMBL/GenBank/DDBJ whole genome shotgun (WGS) entry which is preliminary data.</text>
</comment>
<dbReference type="InterPro" id="IPR045851">
    <property type="entry name" value="AMP-bd_C_sf"/>
</dbReference>
<protein>
    <submittedName>
        <fullName evidence="3">2,3-dihydroxybenzoate-AMP ligase</fullName>
        <ecNumber evidence="3">6.3.2.-</ecNumber>
    </submittedName>
</protein>
<keyword evidence="3" id="KW-0436">Ligase</keyword>
<dbReference type="EMBL" id="MZGX01000006">
    <property type="protein sequence ID" value="OPX44930.1"/>
    <property type="molecule type" value="Genomic_DNA"/>
</dbReference>
<dbReference type="InterPro" id="IPR020845">
    <property type="entry name" value="AMP-binding_CS"/>
</dbReference>
<feature type="domain" description="AMP-binding enzyme C-terminal" evidence="2">
    <location>
        <begin position="443"/>
        <end position="518"/>
    </location>
</feature>
<dbReference type="InterPro" id="IPR050237">
    <property type="entry name" value="ATP-dep_AMP-bd_enzyme"/>
</dbReference>
<dbReference type="STRING" id="48256.CLHUN_11620"/>
<dbReference type="Gene3D" id="3.30.300.30">
    <property type="match status" value="1"/>
</dbReference>
<dbReference type="RefSeq" id="WP_080063616.1">
    <property type="nucleotide sequence ID" value="NZ_MZGX01000006.1"/>
</dbReference>